<evidence type="ECO:0000313" key="4">
    <source>
        <dbReference type="Proteomes" id="UP000217250"/>
    </source>
</evidence>
<dbReference type="SUPFAM" id="SSF51261">
    <property type="entry name" value="Duplicated hybrid motif"/>
    <property type="match status" value="1"/>
</dbReference>
<dbReference type="Gene3D" id="2.70.70.10">
    <property type="entry name" value="Glucose Permease (Domain IIA)"/>
    <property type="match status" value="1"/>
</dbReference>
<feature type="signal peptide" evidence="1">
    <location>
        <begin position="1"/>
        <end position="19"/>
    </location>
</feature>
<dbReference type="InterPro" id="IPR050570">
    <property type="entry name" value="Cell_wall_metabolism_enzyme"/>
</dbReference>
<dbReference type="GO" id="GO:0004222">
    <property type="term" value="F:metalloendopeptidase activity"/>
    <property type="evidence" value="ECO:0007669"/>
    <property type="project" value="TreeGrafter"/>
</dbReference>
<dbReference type="InterPro" id="IPR011055">
    <property type="entry name" value="Dup_hybrid_motif"/>
</dbReference>
<sequence>MIKKISFLLLYFSATLLWAQTTHREHPTDYFASPLDIPLSYAGNFCELRPNHFHGGMDIKTDGKQGLNVYATADGYISCIKVSTYSYGKVMYIDHPNGYTTVYAHLQKFAPEIEKFVKEQQYKAEKYEMEWDFTPTDFPVKKGDWIAVSGNTGGSAAPHLHYEIRDTQTKNAYNPLLFGYPCPDDLSPIINQVVAYPLNDAAAIEGRQEKKALYLAKEKNDYHTAKITAQGKIGIGIKAIDKMTGTYNTFGVYKVTLSVNGAPKISYTFDELISGEDPYINTLIDFPLFVKTGARVQLLYKEPYNKLSNYTLAENNGVIEIQDGLFYIITVEVEDFAHNKSTITIPIEGKKEVLSPKAEETLSKGTLLVANRDNMYKTDQASVFFPENTFFHDTYIEVQQKGDTLSVKAPIQPLKKQYTLVFNGDKYSEVELPYVCIASVRGKGKYYQGSYRRDKILTARVKTLGNFVLTTDKIPPVVKPLNFSKIKNNISKLDKLKVSVKDNFSGIGKYRATINGQWVLMEYEHKEGLLFFTLSDKYFTEGEDYLFELTVADKVGNESTLSIPLVYKQ</sequence>
<reference evidence="4" key="1">
    <citation type="submission" date="2017-06" db="EMBL/GenBank/DDBJ databases">
        <title>Capnocytophaga spp. assemblies.</title>
        <authorList>
            <person name="Gulvik C.A."/>
        </authorList>
    </citation>
    <scope>NUCLEOTIDE SEQUENCE [LARGE SCALE GENOMIC DNA]</scope>
    <source>
        <strain evidence="4">H1496</strain>
    </source>
</reference>
<gene>
    <name evidence="3" type="ORF">CGC50_04160</name>
</gene>
<dbReference type="InterPro" id="IPR016047">
    <property type="entry name" value="M23ase_b-sheet_dom"/>
</dbReference>
<feature type="chain" id="PRO_5012490501" evidence="1">
    <location>
        <begin position="20"/>
        <end position="569"/>
    </location>
</feature>
<name>A0A250FMV5_9FLAO</name>
<protein>
    <submittedName>
        <fullName evidence="3">Peptidase M23</fullName>
    </submittedName>
</protein>
<dbReference type="GeneID" id="84807756"/>
<dbReference type="Proteomes" id="UP000217250">
    <property type="component" value="Chromosome"/>
</dbReference>
<dbReference type="PANTHER" id="PTHR21666:SF285">
    <property type="entry name" value="M23 FAMILY METALLOPEPTIDASE"/>
    <property type="match status" value="1"/>
</dbReference>
<dbReference type="OrthoDB" id="9810477at2"/>
<keyword evidence="1" id="KW-0732">Signal</keyword>
<feature type="domain" description="M23ase beta-sheet core" evidence="2">
    <location>
        <begin position="53"/>
        <end position="121"/>
    </location>
</feature>
<evidence type="ECO:0000259" key="2">
    <source>
        <dbReference type="Pfam" id="PF01551"/>
    </source>
</evidence>
<proteinExistence type="predicted"/>
<evidence type="ECO:0000256" key="1">
    <source>
        <dbReference type="SAM" id="SignalP"/>
    </source>
</evidence>
<dbReference type="CDD" id="cd12797">
    <property type="entry name" value="M23_peptidase"/>
    <property type="match status" value="1"/>
</dbReference>
<dbReference type="AlphaFoldDB" id="A0A250FMV5"/>
<accession>A0A250FMV5</accession>
<dbReference type="PANTHER" id="PTHR21666">
    <property type="entry name" value="PEPTIDASE-RELATED"/>
    <property type="match status" value="1"/>
</dbReference>
<dbReference type="KEGG" id="cgh:CGC50_04160"/>
<organism evidence="3 4">
    <name type="scientific">Capnocytophaga gingivalis</name>
    <dbReference type="NCBI Taxonomy" id="1017"/>
    <lineage>
        <taxon>Bacteria</taxon>
        <taxon>Pseudomonadati</taxon>
        <taxon>Bacteroidota</taxon>
        <taxon>Flavobacteriia</taxon>
        <taxon>Flavobacteriales</taxon>
        <taxon>Flavobacteriaceae</taxon>
        <taxon>Capnocytophaga</taxon>
    </lineage>
</organism>
<dbReference type="RefSeq" id="WP_095909803.1">
    <property type="nucleotide sequence ID" value="NZ_CP022386.1"/>
</dbReference>
<dbReference type="EMBL" id="CP022386">
    <property type="protein sequence ID" value="ATA86424.1"/>
    <property type="molecule type" value="Genomic_DNA"/>
</dbReference>
<evidence type="ECO:0000313" key="3">
    <source>
        <dbReference type="EMBL" id="ATA86424.1"/>
    </source>
</evidence>
<dbReference type="Pfam" id="PF01551">
    <property type="entry name" value="Peptidase_M23"/>
    <property type="match status" value="1"/>
</dbReference>